<dbReference type="AlphaFoldDB" id="A0A7S1AGK9"/>
<sequence>MSVTAARSPLNPSWCDSSIDKVMVAARSASVPDHMGSSRSPVSARQVSATITNSSISSPTMRDVWGMRAQKILEGLPSSQSLSVENMVLDPTARGHESFQLLAKNRRKHVRVLSDPQDTCTGPVSIAQEVGWQYRDAEASFTKGPQRHPRVSCPIVQHRDNMLSTNAQLIIRRW</sequence>
<dbReference type="EMBL" id="HBFQ01039416">
    <property type="protein sequence ID" value="CAD8853598.1"/>
    <property type="molecule type" value="Transcribed_RNA"/>
</dbReference>
<evidence type="ECO:0000313" key="2">
    <source>
        <dbReference type="EMBL" id="CAD8853598.1"/>
    </source>
</evidence>
<feature type="compositionally biased region" description="Polar residues" evidence="1">
    <location>
        <begin position="37"/>
        <end position="49"/>
    </location>
</feature>
<proteinExistence type="predicted"/>
<accession>A0A7S1AGK9</accession>
<organism evidence="2">
    <name type="scientific">Noctiluca scintillans</name>
    <name type="common">Sea sparkle</name>
    <name type="synonym">Red tide dinoflagellate</name>
    <dbReference type="NCBI Taxonomy" id="2966"/>
    <lineage>
        <taxon>Eukaryota</taxon>
        <taxon>Sar</taxon>
        <taxon>Alveolata</taxon>
        <taxon>Dinophyceae</taxon>
        <taxon>Noctilucales</taxon>
        <taxon>Noctilucaceae</taxon>
        <taxon>Noctiluca</taxon>
    </lineage>
</organism>
<evidence type="ECO:0000256" key="1">
    <source>
        <dbReference type="SAM" id="MobiDB-lite"/>
    </source>
</evidence>
<feature type="region of interest" description="Disordered" evidence="1">
    <location>
        <begin position="30"/>
        <end position="49"/>
    </location>
</feature>
<reference evidence="2" key="1">
    <citation type="submission" date="2021-01" db="EMBL/GenBank/DDBJ databases">
        <authorList>
            <person name="Corre E."/>
            <person name="Pelletier E."/>
            <person name="Niang G."/>
            <person name="Scheremetjew M."/>
            <person name="Finn R."/>
            <person name="Kale V."/>
            <person name="Holt S."/>
            <person name="Cochrane G."/>
            <person name="Meng A."/>
            <person name="Brown T."/>
            <person name="Cohen L."/>
        </authorList>
    </citation>
    <scope>NUCLEOTIDE SEQUENCE</scope>
</reference>
<protein>
    <submittedName>
        <fullName evidence="2">Uncharacterized protein</fullName>
    </submittedName>
</protein>
<name>A0A7S1AGK9_NOCSC</name>
<gene>
    <name evidence="2" type="ORF">NSCI0253_LOCUS27949</name>
</gene>